<gene>
    <name evidence="2" type="ORF">ACFQ4O_16890</name>
</gene>
<evidence type="ECO:0000313" key="3">
    <source>
        <dbReference type="Proteomes" id="UP001597171"/>
    </source>
</evidence>
<name>A0ABW3ZCD4_9HYPH</name>
<sequence length="84" mass="8200">MTSPIAPVAASQPSSAPTGPQPAKTDDSFARALDEAAQNSDDTRTDAQTLAAGLAETALALVAAPTPVVEALAGDSAPPATAQT</sequence>
<comment type="caution">
    <text evidence="2">The sequence shown here is derived from an EMBL/GenBank/DDBJ whole genome shotgun (WGS) entry which is preliminary data.</text>
</comment>
<evidence type="ECO:0008006" key="4">
    <source>
        <dbReference type="Google" id="ProtNLM"/>
    </source>
</evidence>
<dbReference type="Proteomes" id="UP001597171">
    <property type="component" value="Unassembled WGS sequence"/>
</dbReference>
<organism evidence="2 3">
    <name type="scientific">Methylopila musalis</name>
    <dbReference type="NCBI Taxonomy" id="1134781"/>
    <lineage>
        <taxon>Bacteria</taxon>
        <taxon>Pseudomonadati</taxon>
        <taxon>Pseudomonadota</taxon>
        <taxon>Alphaproteobacteria</taxon>
        <taxon>Hyphomicrobiales</taxon>
        <taxon>Methylopilaceae</taxon>
        <taxon>Methylopila</taxon>
    </lineage>
</organism>
<accession>A0ABW3ZCD4</accession>
<feature type="region of interest" description="Disordered" evidence="1">
    <location>
        <begin position="1"/>
        <end position="45"/>
    </location>
</feature>
<evidence type="ECO:0000313" key="2">
    <source>
        <dbReference type="EMBL" id="MFD1333682.1"/>
    </source>
</evidence>
<evidence type="ECO:0000256" key="1">
    <source>
        <dbReference type="SAM" id="MobiDB-lite"/>
    </source>
</evidence>
<feature type="compositionally biased region" description="Basic and acidic residues" evidence="1">
    <location>
        <begin position="24"/>
        <end position="34"/>
    </location>
</feature>
<feature type="non-terminal residue" evidence="2">
    <location>
        <position position="84"/>
    </location>
</feature>
<dbReference type="EMBL" id="JBHTMX010000295">
    <property type="protein sequence ID" value="MFD1333682.1"/>
    <property type="molecule type" value="Genomic_DNA"/>
</dbReference>
<keyword evidence="3" id="KW-1185">Reference proteome</keyword>
<feature type="compositionally biased region" description="Low complexity" evidence="1">
    <location>
        <begin position="1"/>
        <end position="17"/>
    </location>
</feature>
<protein>
    <recommendedName>
        <fullName evidence="4">Flagellar hook-length control protein FliK</fullName>
    </recommendedName>
</protein>
<dbReference type="RefSeq" id="WP_378777447.1">
    <property type="nucleotide sequence ID" value="NZ_JBHTMX010000295.1"/>
</dbReference>
<proteinExistence type="predicted"/>
<reference evidence="3" key="1">
    <citation type="journal article" date="2019" name="Int. J. Syst. Evol. Microbiol.">
        <title>The Global Catalogue of Microorganisms (GCM) 10K type strain sequencing project: providing services to taxonomists for standard genome sequencing and annotation.</title>
        <authorList>
            <consortium name="The Broad Institute Genomics Platform"/>
            <consortium name="The Broad Institute Genome Sequencing Center for Infectious Disease"/>
            <person name="Wu L."/>
            <person name="Ma J."/>
        </authorList>
    </citation>
    <scope>NUCLEOTIDE SEQUENCE [LARGE SCALE GENOMIC DNA]</scope>
    <source>
        <strain evidence="3">CCUG 61696</strain>
    </source>
</reference>